<feature type="domain" description="Reverse transcriptase zinc-binding" evidence="2">
    <location>
        <begin position="160"/>
        <end position="227"/>
    </location>
</feature>
<name>A0AAE1WA05_9LAMI</name>
<evidence type="ECO:0000259" key="2">
    <source>
        <dbReference type="Pfam" id="PF13966"/>
    </source>
</evidence>
<proteinExistence type="predicted"/>
<organism evidence="3 4">
    <name type="scientific">Sesamum angolense</name>
    <dbReference type="NCBI Taxonomy" id="2727404"/>
    <lineage>
        <taxon>Eukaryota</taxon>
        <taxon>Viridiplantae</taxon>
        <taxon>Streptophyta</taxon>
        <taxon>Embryophyta</taxon>
        <taxon>Tracheophyta</taxon>
        <taxon>Spermatophyta</taxon>
        <taxon>Magnoliopsida</taxon>
        <taxon>eudicotyledons</taxon>
        <taxon>Gunneridae</taxon>
        <taxon>Pentapetalae</taxon>
        <taxon>asterids</taxon>
        <taxon>lamiids</taxon>
        <taxon>Lamiales</taxon>
        <taxon>Pedaliaceae</taxon>
        <taxon>Sesamum</taxon>
    </lineage>
</organism>
<sequence length="296" mass="33749">MKKLYLKKAKPLLSSRSCKQSLPTQCLVSIYRKHFSRSFSHLHRISFGMMEIAGALIGSHEISSAQVLKTKYFPRNYLFEAQVGTRSSYTWRSIIAATDLLLLGCRWKIGTEHSVDVWKGEPDLLIWHYSNNGLFDSYCISSCTLTRFLDGSSDGSACSKKLWRTIWQSKVPNKIKVFTWQAIKNAIPTACNLRKRLPHEEIGCPCCSMSDETTLHALLKCSFARQCFINPGSPPMMITSKLTSMALFWHEELLWVFVWWLVTLLALALRGFQTQQENPVFLAETLAAREATFLAH</sequence>
<evidence type="ECO:0000313" key="4">
    <source>
        <dbReference type="Proteomes" id="UP001289374"/>
    </source>
</evidence>
<dbReference type="Pfam" id="PF13966">
    <property type="entry name" value="zf-RVT"/>
    <property type="match status" value="1"/>
</dbReference>
<reference evidence="3" key="2">
    <citation type="journal article" date="2024" name="Plant">
        <title>Genomic evolution and insights into agronomic trait innovations of Sesamum species.</title>
        <authorList>
            <person name="Miao H."/>
            <person name="Wang L."/>
            <person name="Qu L."/>
            <person name="Liu H."/>
            <person name="Sun Y."/>
            <person name="Le M."/>
            <person name="Wang Q."/>
            <person name="Wei S."/>
            <person name="Zheng Y."/>
            <person name="Lin W."/>
            <person name="Duan Y."/>
            <person name="Cao H."/>
            <person name="Xiong S."/>
            <person name="Wang X."/>
            <person name="Wei L."/>
            <person name="Li C."/>
            <person name="Ma Q."/>
            <person name="Ju M."/>
            <person name="Zhao R."/>
            <person name="Li G."/>
            <person name="Mu C."/>
            <person name="Tian Q."/>
            <person name="Mei H."/>
            <person name="Zhang T."/>
            <person name="Gao T."/>
            <person name="Zhang H."/>
        </authorList>
    </citation>
    <scope>NUCLEOTIDE SEQUENCE</scope>
    <source>
        <strain evidence="3">K16</strain>
    </source>
</reference>
<dbReference type="Proteomes" id="UP001289374">
    <property type="component" value="Unassembled WGS sequence"/>
</dbReference>
<dbReference type="EMBL" id="JACGWL010000013">
    <property type="protein sequence ID" value="KAK4389497.1"/>
    <property type="molecule type" value="Genomic_DNA"/>
</dbReference>
<evidence type="ECO:0000313" key="3">
    <source>
        <dbReference type="EMBL" id="KAK4389497.1"/>
    </source>
</evidence>
<keyword evidence="4" id="KW-1185">Reference proteome</keyword>
<keyword evidence="1" id="KW-0472">Membrane</keyword>
<gene>
    <name evidence="3" type="ORF">Sango_2286700</name>
</gene>
<reference evidence="3" key="1">
    <citation type="submission" date="2020-06" db="EMBL/GenBank/DDBJ databases">
        <authorList>
            <person name="Li T."/>
            <person name="Hu X."/>
            <person name="Zhang T."/>
            <person name="Song X."/>
            <person name="Zhang H."/>
            <person name="Dai N."/>
            <person name="Sheng W."/>
            <person name="Hou X."/>
            <person name="Wei L."/>
        </authorList>
    </citation>
    <scope>NUCLEOTIDE SEQUENCE</scope>
    <source>
        <strain evidence="3">K16</strain>
        <tissue evidence="3">Leaf</tissue>
    </source>
</reference>
<dbReference type="InterPro" id="IPR026960">
    <property type="entry name" value="RVT-Znf"/>
</dbReference>
<comment type="caution">
    <text evidence="3">The sequence shown here is derived from an EMBL/GenBank/DDBJ whole genome shotgun (WGS) entry which is preliminary data.</text>
</comment>
<keyword evidence="1" id="KW-1133">Transmembrane helix</keyword>
<evidence type="ECO:0000256" key="1">
    <source>
        <dbReference type="SAM" id="Phobius"/>
    </source>
</evidence>
<protein>
    <recommendedName>
        <fullName evidence="2">Reverse transcriptase zinc-binding domain-containing protein</fullName>
    </recommendedName>
</protein>
<dbReference type="AlphaFoldDB" id="A0AAE1WA05"/>
<keyword evidence="1" id="KW-0812">Transmembrane</keyword>
<feature type="transmembrane region" description="Helical" evidence="1">
    <location>
        <begin position="253"/>
        <end position="272"/>
    </location>
</feature>
<accession>A0AAE1WA05</accession>